<evidence type="ECO:0000313" key="4">
    <source>
        <dbReference type="Proteomes" id="UP000316624"/>
    </source>
</evidence>
<dbReference type="SUPFAM" id="SSF51735">
    <property type="entry name" value="NAD(P)-binding Rossmann-fold domains"/>
    <property type="match status" value="1"/>
</dbReference>
<keyword evidence="4" id="KW-1185">Reference proteome</keyword>
<dbReference type="Pfam" id="PF00106">
    <property type="entry name" value="adh_short"/>
    <property type="match status" value="1"/>
</dbReference>
<dbReference type="GO" id="GO:0016491">
    <property type="term" value="F:oxidoreductase activity"/>
    <property type="evidence" value="ECO:0007669"/>
    <property type="project" value="UniProtKB-KW"/>
</dbReference>
<name>A0A562K549_SPHWJ</name>
<dbReference type="AlphaFoldDB" id="A0A562K549"/>
<dbReference type="InterPro" id="IPR036291">
    <property type="entry name" value="NAD(P)-bd_dom_sf"/>
</dbReference>
<accession>A0A562K549</accession>
<gene>
    <name evidence="3" type="ORF">IQ35_03374</name>
</gene>
<dbReference type="InterPro" id="IPR002347">
    <property type="entry name" value="SDR_fam"/>
</dbReference>
<reference evidence="3 4" key="1">
    <citation type="journal article" date="2015" name="Stand. Genomic Sci.">
        <title>Genomic Encyclopedia of Bacterial and Archaeal Type Strains, Phase III: the genomes of soil and plant-associated and newly described type strains.</title>
        <authorList>
            <person name="Whitman W.B."/>
            <person name="Woyke T."/>
            <person name="Klenk H.P."/>
            <person name="Zhou Y."/>
            <person name="Lilburn T.G."/>
            <person name="Beck B.J."/>
            <person name="De Vos P."/>
            <person name="Vandamme P."/>
            <person name="Eisen J.A."/>
            <person name="Garrity G."/>
            <person name="Hugenholtz P."/>
            <person name="Kyrpides N.C."/>
        </authorList>
    </citation>
    <scope>NUCLEOTIDE SEQUENCE [LARGE SCALE GENOMIC DNA]</scope>
    <source>
        <strain evidence="3 4">CGMCC 1.7748</strain>
    </source>
</reference>
<keyword evidence="2" id="KW-0560">Oxidoreductase</keyword>
<dbReference type="Proteomes" id="UP000316624">
    <property type="component" value="Unassembled WGS sequence"/>
</dbReference>
<dbReference type="PANTHER" id="PTHR44196:SF1">
    <property type="entry name" value="DEHYDROGENASE_REDUCTASE SDR FAMILY MEMBER 7B"/>
    <property type="match status" value="1"/>
</dbReference>
<evidence type="ECO:0000313" key="3">
    <source>
        <dbReference type="EMBL" id="TWH90550.1"/>
    </source>
</evidence>
<evidence type="ECO:0000256" key="1">
    <source>
        <dbReference type="ARBA" id="ARBA00006484"/>
    </source>
</evidence>
<comment type="caution">
    <text evidence="3">The sequence shown here is derived from an EMBL/GenBank/DDBJ whole genome shotgun (WGS) entry which is preliminary data.</text>
</comment>
<dbReference type="GO" id="GO:0016020">
    <property type="term" value="C:membrane"/>
    <property type="evidence" value="ECO:0007669"/>
    <property type="project" value="TreeGrafter"/>
</dbReference>
<dbReference type="PROSITE" id="PS00061">
    <property type="entry name" value="ADH_SHORT"/>
    <property type="match status" value="1"/>
</dbReference>
<evidence type="ECO:0008006" key="5">
    <source>
        <dbReference type="Google" id="ProtNLM"/>
    </source>
</evidence>
<dbReference type="CDD" id="cd05233">
    <property type="entry name" value="SDR_c"/>
    <property type="match status" value="1"/>
</dbReference>
<comment type="similarity">
    <text evidence="1">Belongs to the short-chain dehydrogenases/reductases (SDR) family.</text>
</comment>
<sequence>MPCEIIVADQREIEGREKIAAKVAELQVTAALLVAGMTSVGSFDAGRADTYAEVIETNILGFTDLLARLIAIFREQPFESSVIAVSSLAGETSVPFQAVYGASKAYVSTLMRALSVELAGTGVSVGSFAPGGIDTDMAALSDLKWGRLGLMDVDRCAAHAVHVLVYRQSFAIPGMGNQLTYLASRVLPRSLVNRIAALPYRRP</sequence>
<dbReference type="Gene3D" id="3.40.50.720">
    <property type="entry name" value="NAD(P)-binding Rossmann-like Domain"/>
    <property type="match status" value="1"/>
</dbReference>
<dbReference type="EMBL" id="VLKK01000018">
    <property type="protein sequence ID" value="TWH90550.1"/>
    <property type="molecule type" value="Genomic_DNA"/>
</dbReference>
<dbReference type="PANTHER" id="PTHR44196">
    <property type="entry name" value="DEHYDROGENASE/REDUCTASE SDR FAMILY MEMBER 7B"/>
    <property type="match status" value="1"/>
</dbReference>
<dbReference type="InterPro" id="IPR020904">
    <property type="entry name" value="Sc_DH/Rdtase_CS"/>
</dbReference>
<organism evidence="3 4">
    <name type="scientific">Sphingobium wenxiniae (strain DSM 21828 / CGMCC 1.7748 / JZ-1)</name>
    <dbReference type="NCBI Taxonomy" id="595605"/>
    <lineage>
        <taxon>Bacteria</taxon>
        <taxon>Pseudomonadati</taxon>
        <taxon>Pseudomonadota</taxon>
        <taxon>Alphaproteobacteria</taxon>
        <taxon>Sphingomonadales</taxon>
        <taxon>Sphingomonadaceae</taxon>
        <taxon>Sphingobium</taxon>
    </lineage>
</organism>
<evidence type="ECO:0000256" key="2">
    <source>
        <dbReference type="ARBA" id="ARBA00023002"/>
    </source>
</evidence>
<protein>
    <recommendedName>
        <fullName evidence="5">Short-subunit dehydrogenase</fullName>
    </recommendedName>
</protein>
<proteinExistence type="inferred from homology"/>